<keyword evidence="8 14" id="KW-1133">Transmembrane helix</keyword>
<dbReference type="HAMAP" id="MF_00154">
    <property type="entry name" value="CyoE_CtaB"/>
    <property type="match status" value="1"/>
</dbReference>
<feature type="transmembrane region" description="Helical" evidence="14">
    <location>
        <begin position="262"/>
        <end position="283"/>
    </location>
</feature>
<dbReference type="Pfam" id="PF01040">
    <property type="entry name" value="UbiA"/>
    <property type="match status" value="1"/>
</dbReference>
<feature type="transmembrane region" description="Helical" evidence="14">
    <location>
        <begin position="469"/>
        <end position="487"/>
    </location>
</feature>
<evidence type="ECO:0000256" key="5">
    <source>
        <dbReference type="ARBA" id="ARBA00022679"/>
    </source>
</evidence>
<protein>
    <recommendedName>
        <fullName evidence="4">Protoheme IX farnesyltransferase, mitochondrial</fullName>
    </recommendedName>
    <alternativeName>
        <fullName evidence="12">Heme O synthase</fullName>
    </alternativeName>
</protein>
<feature type="transmembrane region" description="Helical" evidence="14">
    <location>
        <begin position="416"/>
        <end position="434"/>
    </location>
</feature>
<evidence type="ECO:0000256" key="14">
    <source>
        <dbReference type="SAM" id="Phobius"/>
    </source>
</evidence>
<sequence>MSFRRPLPLWALLSTPQTASVCSQCARRLARAAQQRDRPFHSALRARQVVAAKGESVDRAFFWANAFRRGRGVQEGERDVEGEDEKRQEQVNRWKGGLRAVEASRVASPIVDAISAAEEPPHRRRKRLKEEEVALAAATTTQDAAEAPLPPDASSTLSRSAAAAPAKSFRRTISTYLALTKPRLAFLIVLTTTASYSIYPTPALLSASAINAPSLSTLTLLYLTSGTFLAIASANTLNMLFEPAHDAKMSRTKNRPLVRNLVTKRAALLFALATGTLGTALLWEGVNPTTAILGATNIALYAFAYTPLKRLHPINTWVGAVVGAIPPLMGWCAAASQYSTTPTNASITSPASLFQEAHELLFTPQAAGGWLLAALLFAWQFPHFFALSHNVRHEYASAGYKMLTSTNTAMAARVSLRYSLAMFPICGGLCYYEITDPSFFVTSSVINGWMLREAWRLWRLNAGQGSARALFWASVWQLPIVLVLAMVQKKGLGGRVWRGLVGEEEGEDEWDDE</sequence>
<dbReference type="InterPro" id="IPR044878">
    <property type="entry name" value="UbiA_sf"/>
</dbReference>
<dbReference type="Gene3D" id="1.10.357.140">
    <property type="entry name" value="UbiA prenyltransferase"/>
    <property type="match status" value="1"/>
</dbReference>
<evidence type="ECO:0000256" key="2">
    <source>
        <dbReference type="ARBA" id="ARBA00004225"/>
    </source>
</evidence>
<evidence type="ECO:0000256" key="13">
    <source>
        <dbReference type="SAM" id="MobiDB-lite"/>
    </source>
</evidence>
<dbReference type="PANTHER" id="PTHR43448">
    <property type="entry name" value="PROTOHEME IX FARNESYLTRANSFERASE, MITOCHONDRIAL"/>
    <property type="match status" value="1"/>
</dbReference>
<keyword evidence="16" id="KW-1185">Reference proteome</keyword>
<dbReference type="EMBL" id="NAJL01000005">
    <property type="protein sequence ID" value="TKA32550.1"/>
    <property type="molecule type" value="Genomic_DNA"/>
</dbReference>
<dbReference type="GO" id="GO:0008495">
    <property type="term" value="F:protoheme IX farnesyltransferase activity"/>
    <property type="evidence" value="ECO:0007669"/>
    <property type="project" value="InterPro"/>
</dbReference>
<reference evidence="15 16" key="1">
    <citation type="submission" date="2017-03" db="EMBL/GenBank/DDBJ databases">
        <title>Genomes of endolithic fungi from Antarctica.</title>
        <authorList>
            <person name="Coleine C."/>
            <person name="Masonjones S."/>
            <person name="Stajich J.E."/>
        </authorList>
    </citation>
    <scope>NUCLEOTIDE SEQUENCE [LARGE SCALE GENOMIC DNA]</scope>
    <source>
        <strain evidence="15 16">CCFEE 6315</strain>
    </source>
</reference>
<name>A0A4U0UAX4_9PEZI</name>
<comment type="similarity">
    <text evidence="3">Belongs to the UbiA prenyltransferase family.</text>
</comment>
<evidence type="ECO:0000313" key="15">
    <source>
        <dbReference type="EMBL" id="TKA32550.1"/>
    </source>
</evidence>
<evidence type="ECO:0000256" key="1">
    <source>
        <dbReference type="ARBA" id="ARBA00004013"/>
    </source>
</evidence>
<feature type="transmembrane region" description="Helical" evidence="14">
    <location>
        <begin position="220"/>
        <end position="241"/>
    </location>
</feature>
<evidence type="ECO:0000256" key="7">
    <source>
        <dbReference type="ARBA" id="ARBA00022946"/>
    </source>
</evidence>
<dbReference type="AlphaFoldDB" id="A0A4U0UAX4"/>
<evidence type="ECO:0000256" key="8">
    <source>
        <dbReference type="ARBA" id="ARBA00022989"/>
    </source>
</evidence>
<keyword evidence="9" id="KW-0496">Mitochondrion</keyword>
<comment type="function">
    <text evidence="1">Converts protoheme IX and farnesyl diphosphate to heme O.</text>
</comment>
<feature type="transmembrane region" description="Helical" evidence="14">
    <location>
        <begin position="317"/>
        <end position="340"/>
    </location>
</feature>
<dbReference type="FunFam" id="1.10.357.140:FF:000004">
    <property type="entry name" value="Protoheme IX farnesyltransferase, mitochondrial"/>
    <property type="match status" value="1"/>
</dbReference>
<evidence type="ECO:0000256" key="6">
    <source>
        <dbReference type="ARBA" id="ARBA00022692"/>
    </source>
</evidence>
<proteinExistence type="inferred from homology"/>
<keyword evidence="11 14" id="KW-0472">Membrane</keyword>
<gene>
    <name evidence="15" type="ORF">B0A50_01658</name>
</gene>
<evidence type="ECO:0000256" key="11">
    <source>
        <dbReference type="ARBA" id="ARBA00023136"/>
    </source>
</evidence>
<dbReference type="OrthoDB" id="5211at2759"/>
<dbReference type="CDD" id="cd13957">
    <property type="entry name" value="PT_UbiA_Cox10"/>
    <property type="match status" value="1"/>
</dbReference>
<accession>A0A4U0UAX4</accession>
<keyword evidence="7" id="KW-0809">Transit peptide</keyword>
<evidence type="ECO:0000256" key="12">
    <source>
        <dbReference type="ARBA" id="ARBA00030253"/>
    </source>
</evidence>
<feature type="region of interest" description="Disordered" evidence="13">
    <location>
        <begin position="137"/>
        <end position="161"/>
    </location>
</feature>
<keyword evidence="5" id="KW-0808">Transferase</keyword>
<dbReference type="GO" id="GO:0006784">
    <property type="term" value="P:heme A biosynthetic process"/>
    <property type="evidence" value="ECO:0007669"/>
    <property type="project" value="TreeGrafter"/>
</dbReference>
<comment type="caution">
    <text evidence="15">The sequence shown here is derived from an EMBL/GenBank/DDBJ whole genome shotgun (WGS) entry which is preliminary data.</text>
</comment>
<organism evidence="15 16">
    <name type="scientific">Salinomyces thailandicus</name>
    <dbReference type="NCBI Taxonomy" id="706561"/>
    <lineage>
        <taxon>Eukaryota</taxon>
        <taxon>Fungi</taxon>
        <taxon>Dikarya</taxon>
        <taxon>Ascomycota</taxon>
        <taxon>Pezizomycotina</taxon>
        <taxon>Dothideomycetes</taxon>
        <taxon>Dothideomycetidae</taxon>
        <taxon>Mycosphaerellales</taxon>
        <taxon>Teratosphaeriaceae</taxon>
        <taxon>Salinomyces</taxon>
    </lineage>
</organism>
<feature type="transmembrane region" description="Helical" evidence="14">
    <location>
        <begin position="289"/>
        <end position="305"/>
    </location>
</feature>
<evidence type="ECO:0000256" key="9">
    <source>
        <dbReference type="ARBA" id="ARBA00023128"/>
    </source>
</evidence>
<keyword evidence="10" id="KW-0350">Heme biosynthesis</keyword>
<evidence type="ECO:0000313" key="16">
    <source>
        <dbReference type="Proteomes" id="UP000308549"/>
    </source>
</evidence>
<evidence type="ECO:0000256" key="3">
    <source>
        <dbReference type="ARBA" id="ARBA00005985"/>
    </source>
</evidence>
<dbReference type="Proteomes" id="UP000308549">
    <property type="component" value="Unassembled WGS sequence"/>
</dbReference>
<evidence type="ECO:0000256" key="4">
    <source>
        <dbReference type="ARBA" id="ARBA00016335"/>
    </source>
</evidence>
<dbReference type="InterPro" id="IPR000537">
    <property type="entry name" value="UbiA_prenyltransferase"/>
</dbReference>
<keyword evidence="6 14" id="KW-0812">Transmembrane</keyword>
<dbReference type="GO" id="GO:0031966">
    <property type="term" value="C:mitochondrial membrane"/>
    <property type="evidence" value="ECO:0007669"/>
    <property type="project" value="UniProtKB-SubCell"/>
</dbReference>
<dbReference type="PANTHER" id="PTHR43448:SF2">
    <property type="entry name" value="PROTOHEME IX FARNESYLTRANSFERASE, MITOCHONDRIAL"/>
    <property type="match status" value="1"/>
</dbReference>
<evidence type="ECO:0000256" key="10">
    <source>
        <dbReference type="ARBA" id="ARBA00023133"/>
    </source>
</evidence>
<comment type="subcellular location">
    <subcellularLocation>
        <location evidence="2">Mitochondrion membrane</location>
        <topology evidence="2">Multi-pass membrane protein</topology>
    </subcellularLocation>
</comment>
<dbReference type="InterPro" id="IPR006369">
    <property type="entry name" value="Protohaem_IX_farnesylTrfase"/>
</dbReference>